<evidence type="ECO:0000313" key="2">
    <source>
        <dbReference type="EMBL" id="KAK8229325.1"/>
    </source>
</evidence>
<dbReference type="InterPro" id="IPR011009">
    <property type="entry name" value="Kinase-like_dom_sf"/>
</dbReference>
<dbReference type="InterPro" id="IPR002575">
    <property type="entry name" value="Aminoglycoside_PTrfase"/>
</dbReference>
<dbReference type="SUPFAM" id="SSF56112">
    <property type="entry name" value="Protein kinase-like (PK-like)"/>
    <property type="match status" value="1"/>
</dbReference>
<proteinExistence type="predicted"/>
<dbReference type="PANTHER" id="PTHR21310:SF51">
    <property type="entry name" value="AMINOGLYCOSIDE PHOSPHOTRANSFERASE DOMAIN-CONTAINING PROTEIN"/>
    <property type="match status" value="1"/>
</dbReference>
<sequence length="572" mass="64462">MANMSAQANTDVEAISIVHADKFPKPSHRHIGQRAVEEFGRQIKVFALKAFQKLNMANYFKKQDSKANALVESTGGKIHQSHSNQDLCITPSQACSNDKLPKVSSYEVKDSENALRTNREPVTKRKDSLIKDSRDNIIDGVYWGSVLHIDEVNVIQLVRGLLDPEGTLPASELAVEDIGQGSYNRAFTIKVGMNKVVLRVPRFGVKGIWNKHDAVELRSQALTMRWIRKRTGIPIPEILSYDITHENSIKHPFLLMSHVAGRRVCDVWGDVDNLELEQTRRKILASIAKAVSRLQHLSFKKSGMLHFDDDDEATEPTVGNAYQLLEDGLTNCNQVVLHKTRMAGPRSSSYRDFRWKLHHWWSSQIHECKPISEDAVSLHLLKGEKEILHTMVDCLPSAPAIRGDTPETFVLTPPDFNWQNIMVDDDGEVTGFLDWDSTVTVARFQGWAALPLWLCADFHIWNAQSESSAAQYAQYRAYYSEAISRAMGGKGDCAFTQKSVLFEALNNALKFPQDTLPILEKIMKLVLPDSTIVDYLVSIGKNGLEEHERERLVARFSNLFDCVPGADPRFLV</sequence>
<accession>A0ABR1YH30</accession>
<dbReference type="Pfam" id="PF01636">
    <property type="entry name" value="APH"/>
    <property type="match status" value="1"/>
</dbReference>
<dbReference type="PANTHER" id="PTHR21310">
    <property type="entry name" value="AMINOGLYCOSIDE PHOSPHOTRANSFERASE-RELATED-RELATED"/>
    <property type="match status" value="1"/>
</dbReference>
<dbReference type="InterPro" id="IPR051678">
    <property type="entry name" value="AGP_Transferase"/>
</dbReference>
<reference evidence="2 3" key="1">
    <citation type="submission" date="2024-04" db="EMBL/GenBank/DDBJ databases">
        <title>Phyllosticta paracitricarpa is synonymous to the EU quarantine fungus P. citricarpa based on phylogenomic analyses.</title>
        <authorList>
            <consortium name="Lawrence Berkeley National Laboratory"/>
            <person name="Van Ingen-Buijs V.A."/>
            <person name="Van Westerhoven A.C."/>
            <person name="Haridas S."/>
            <person name="Skiadas P."/>
            <person name="Martin F."/>
            <person name="Groenewald J.Z."/>
            <person name="Crous P.W."/>
            <person name="Seidl M.F."/>
        </authorList>
    </citation>
    <scope>NUCLEOTIDE SEQUENCE [LARGE SCALE GENOMIC DNA]</scope>
    <source>
        <strain evidence="2 3">CBS 123374</strain>
    </source>
</reference>
<gene>
    <name evidence="2" type="ORF">HDK90DRAFT_353599</name>
</gene>
<feature type="domain" description="Aminoglycoside phosphotransferase" evidence="1">
    <location>
        <begin position="176"/>
        <end position="480"/>
    </location>
</feature>
<dbReference type="Gene3D" id="3.90.1200.10">
    <property type="match status" value="1"/>
</dbReference>
<dbReference type="Gene3D" id="3.30.200.20">
    <property type="entry name" value="Phosphorylase Kinase, domain 1"/>
    <property type="match status" value="1"/>
</dbReference>
<organism evidence="2 3">
    <name type="scientific">Phyllosticta capitalensis</name>
    <dbReference type="NCBI Taxonomy" id="121624"/>
    <lineage>
        <taxon>Eukaryota</taxon>
        <taxon>Fungi</taxon>
        <taxon>Dikarya</taxon>
        <taxon>Ascomycota</taxon>
        <taxon>Pezizomycotina</taxon>
        <taxon>Dothideomycetes</taxon>
        <taxon>Dothideomycetes incertae sedis</taxon>
        <taxon>Botryosphaeriales</taxon>
        <taxon>Phyllostictaceae</taxon>
        <taxon>Phyllosticta</taxon>
    </lineage>
</organism>
<dbReference type="EMBL" id="JBBWRZ010000009">
    <property type="protein sequence ID" value="KAK8229325.1"/>
    <property type="molecule type" value="Genomic_DNA"/>
</dbReference>
<keyword evidence="3" id="KW-1185">Reference proteome</keyword>
<name>A0ABR1YH30_9PEZI</name>
<protein>
    <submittedName>
        <fullName evidence="2">Kinase-like domain-containing protein</fullName>
    </submittedName>
</protein>
<comment type="caution">
    <text evidence="2">The sequence shown here is derived from an EMBL/GenBank/DDBJ whole genome shotgun (WGS) entry which is preliminary data.</text>
</comment>
<evidence type="ECO:0000313" key="3">
    <source>
        <dbReference type="Proteomes" id="UP001492380"/>
    </source>
</evidence>
<evidence type="ECO:0000259" key="1">
    <source>
        <dbReference type="Pfam" id="PF01636"/>
    </source>
</evidence>
<dbReference type="Proteomes" id="UP001492380">
    <property type="component" value="Unassembled WGS sequence"/>
</dbReference>